<dbReference type="GO" id="GO:0007059">
    <property type="term" value="P:chromosome segregation"/>
    <property type="evidence" value="ECO:0007669"/>
    <property type="project" value="InterPro"/>
</dbReference>
<keyword evidence="9 11" id="KW-0131">Cell cycle</keyword>
<evidence type="ECO:0000256" key="4">
    <source>
        <dbReference type="ARBA" id="ARBA00022454"/>
    </source>
</evidence>
<dbReference type="AlphaFoldDB" id="A0A9W4TSM6"/>
<evidence type="ECO:0000256" key="6">
    <source>
        <dbReference type="ARBA" id="ARBA00022776"/>
    </source>
</evidence>
<comment type="subcellular location">
    <subcellularLocation>
        <location evidence="11">Nucleus</location>
    </subcellularLocation>
    <subcellularLocation>
        <location evidence="11">Chromosome</location>
        <location evidence="11">Centromere</location>
        <location evidence="11">Kinetochore</location>
    </subcellularLocation>
</comment>
<protein>
    <recommendedName>
        <fullName evidence="11">Kinetochore protein SPC25</fullName>
    </recommendedName>
</protein>
<keyword evidence="15" id="KW-1185">Reference proteome</keyword>
<reference evidence="14" key="1">
    <citation type="submission" date="2022-12" db="EMBL/GenBank/DDBJ databases">
        <authorList>
            <person name="Brejova B."/>
        </authorList>
    </citation>
    <scope>NUCLEOTIDE SEQUENCE</scope>
</reference>
<dbReference type="InterPro" id="IPR013255">
    <property type="entry name" value="Spc25_C"/>
</dbReference>
<comment type="subunit">
    <text evidence="3">Component of the NDC80 complex, which consists of NDC80, NUF2, SPC24 and SPC25.</text>
</comment>
<gene>
    <name evidence="14" type="ORF">CANVERA_P0358</name>
</gene>
<evidence type="ECO:0000313" key="15">
    <source>
        <dbReference type="Proteomes" id="UP001152885"/>
    </source>
</evidence>
<comment type="function">
    <text evidence="1 11">Acts as a component of the essential kinetochore-associated NDC80 complex, which is required for chromosome segregation and spindle checkpoint activity.</text>
</comment>
<comment type="caution">
    <text evidence="14">The sequence shown here is derived from an EMBL/GenBank/DDBJ whole genome shotgun (WGS) entry which is preliminary data.</text>
</comment>
<evidence type="ECO:0000256" key="5">
    <source>
        <dbReference type="ARBA" id="ARBA00022618"/>
    </source>
</evidence>
<dbReference type="GO" id="GO:0051301">
    <property type="term" value="P:cell division"/>
    <property type="evidence" value="ECO:0007669"/>
    <property type="project" value="UniProtKB-UniRule"/>
</dbReference>
<organism evidence="14 15">
    <name type="scientific">Candida verbasci</name>
    <dbReference type="NCBI Taxonomy" id="1227364"/>
    <lineage>
        <taxon>Eukaryota</taxon>
        <taxon>Fungi</taxon>
        <taxon>Dikarya</taxon>
        <taxon>Ascomycota</taxon>
        <taxon>Saccharomycotina</taxon>
        <taxon>Pichiomycetes</taxon>
        <taxon>Debaryomycetaceae</taxon>
        <taxon>Candida/Lodderomyces clade</taxon>
        <taxon>Candida</taxon>
    </lineage>
</organism>
<accession>A0A9W4TSM6</accession>
<evidence type="ECO:0000256" key="7">
    <source>
        <dbReference type="ARBA" id="ARBA00022838"/>
    </source>
</evidence>
<dbReference type="GO" id="GO:0031262">
    <property type="term" value="C:Ndc80 complex"/>
    <property type="evidence" value="ECO:0007669"/>
    <property type="project" value="InterPro"/>
</dbReference>
<evidence type="ECO:0000256" key="3">
    <source>
        <dbReference type="ARBA" id="ARBA00011562"/>
    </source>
</evidence>
<proteinExistence type="inferred from homology"/>
<dbReference type="GO" id="GO:0005634">
    <property type="term" value="C:nucleus"/>
    <property type="evidence" value="ECO:0007669"/>
    <property type="project" value="UniProtKB-SubCell"/>
</dbReference>
<evidence type="ECO:0000256" key="9">
    <source>
        <dbReference type="ARBA" id="ARBA00023306"/>
    </source>
</evidence>
<evidence type="ECO:0000256" key="8">
    <source>
        <dbReference type="ARBA" id="ARBA00023054"/>
    </source>
</evidence>
<evidence type="ECO:0000256" key="11">
    <source>
        <dbReference type="RuleBase" id="RU367150"/>
    </source>
</evidence>
<name>A0A9W4TSM6_9ASCO</name>
<dbReference type="CDD" id="cd23784">
    <property type="entry name" value="RWD_Spc25"/>
    <property type="match status" value="1"/>
</dbReference>
<keyword evidence="11" id="KW-0539">Nucleus</keyword>
<feature type="domain" description="Chromosome segregation protein Spc25 C-terminal" evidence="13">
    <location>
        <begin position="164"/>
        <end position="234"/>
    </location>
</feature>
<keyword evidence="8 12" id="KW-0175">Coiled coil</keyword>
<feature type="coiled-coil region" evidence="12">
    <location>
        <begin position="55"/>
        <end position="131"/>
    </location>
</feature>
<keyword evidence="10 11" id="KW-0137">Centromere</keyword>
<sequence length="241" mass="28644">MESTTIRSYERLQENIKLFEKLKIDMIDFQSDIDTKLNKKQQETQSTIYKYQQEVNQIQLEKQNRTNQVNELTEKRDALKSKLREKLSKLETQKLQCDELITKKHELIKTKNQIEIEIQQVTEEIRVKDDEFLKSSQQMYQQMDQNEQELDKVQTYMGARIQVINDDSFAFIFKNLEIENLDNEYEVVIKVGDSYNIESTDPELNKNDIKKVENDLNSHLQLIKALKEIRTLFKKLATAKS</sequence>
<evidence type="ECO:0000256" key="1">
    <source>
        <dbReference type="ARBA" id="ARBA00002772"/>
    </source>
</evidence>
<dbReference type="Proteomes" id="UP001152885">
    <property type="component" value="Unassembled WGS sequence"/>
</dbReference>
<dbReference type="Pfam" id="PF08234">
    <property type="entry name" value="Spindle_Spc25"/>
    <property type="match status" value="1"/>
</dbReference>
<evidence type="ECO:0000313" key="14">
    <source>
        <dbReference type="EMBL" id="CAI5755842.1"/>
    </source>
</evidence>
<keyword evidence="5 11" id="KW-0132">Cell division</keyword>
<keyword evidence="6 11" id="KW-0498">Mitosis</keyword>
<dbReference type="Gene3D" id="3.30.457.50">
    <property type="entry name" value="Chromosome segregation protein Spc25"/>
    <property type="match status" value="1"/>
</dbReference>
<evidence type="ECO:0000256" key="10">
    <source>
        <dbReference type="ARBA" id="ARBA00023328"/>
    </source>
</evidence>
<keyword evidence="7 11" id="KW-0995">Kinetochore</keyword>
<dbReference type="EMBL" id="CANTUO010000001">
    <property type="protein sequence ID" value="CAI5755842.1"/>
    <property type="molecule type" value="Genomic_DNA"/>
</dbReference>
<comment type="similarity">
    <text evidence="2 11">Belongs to the SPC25 family.</text>
</comment>
<evidence type="ECO:0000259" key="13">
    <source>
        <dbReference type="Pfam" id="PF08234"/>
    </source>
</evidence>
<dbReference type="OrthoDB" id="4056921at2759"/>
<evidence type="ECO:0000256" key="12">
    <source>
        <dbReference type="SAM" id="Coils"/>
    </source>
</evidence>
<keyword evidence="4 11" id="KW-0158">Chromosome</keyword>
<evidence type="ECO:0000256" key="2">
    <source>
        <dbReference type="ARBA" id="ARBA00006379"/>
    </source>
</evidence>